<reference evidence="1" key="1">
    <citation type="submission" date="2018-04" db="EMBL/GenBank/DDBJ databases">
        <title>Complete sequencing of a kpc-3 plasmid.</title>
        <authorList>
            <person name="Dong D."/>
            <person name="Jia N."/>
            <person name="Zhang H."/>
            <person name="Zhao H."/>
            <person name="Liu Z."/>
            <person name="Zhu Y."/>
        </authorList>
    </citation>
    <scope>NUCLEOTIDE SEQUENCE</scope>
    <source>
        <strain evidence="1">167</strain>
        <plasmid evidence="1">pKPC-167</plasmid>
    </source>
</reference>
<name>A0A2U8T0T7_KLEPN</name>
<protein>
    <submittedName>
        <fullName evidence="1">Uncharacterized protein</fullName>
    </submittedName>
</protein>
<geneLocation type="plasmid" evidence="1">
    <name>pKPC-167</name>
</geneLocation>
<keyword evidence="1" id="KW-0614">Plasmid</keyword>
<proteinExistence type="predicted"/>
<accession>A0A2U8T0T7</accession>
<organism evidence="1">
    <name type="scientific">Klebsiella pneumoniae</name>
    <dbReference type="NCBI Taxonomy" id="573"/>
    <lineage>
        <taxon>Bacteria</taxon>
        <taxon>Pseudomonadati</taxon>
        <taxon>Pseudomonadota</taxon>
        <taxon>Gammaproteobacteria</taxon>
        <taxon>Enterobacterales</taxon>
        <taxon>Enterobacteriaceae</taxon>
        <taxon>Klebsiella/Raoultella group</taxon>
        <taxon>Klebsiella</taxon>
        <taxon>Klebsiella pneumoniae complex</taxon>
    </lineage>
</organism>
<sequence length="40" mass="4373">MITGFINAGSALNRMATGLNGKSKQNLRFLYSPNLLKKCT</sequence>
<dbReference type="AlphaFoldDB" id="A0A2U8T0T7"/>
<dbReference type="EMBL" id="MH236906">
    <property type="protein sequence ID" value="AWM63634.1"/>
    <property type="molecule type" value="Genomic_DNA"/>
</dbReference>
<evidence type="ECO:0000313" key="1">
    <source>
        <dbReference type="EMBL" id="AWM63634.1"/>
    </source>
</evidence>